<gene>
    <name evidence="3" type="ORF">BJ508DRAFT_306410</name>
</gene>
<dbReference type="GO" id="GO:0008270">
    <property type="term" value="F:zinc ion binding"/>
    <property type="evidence" value="ECO:0007669"/>
    <property type="project" value="UniProtKB-KW"/>
</dbReference>
<organism evidence="3 4">
    <name type="scientific">Ascobolus immersus RN42</name>
    <dbReference type="NCBI Taxonomy" id="1160509"/>
    <lineage>
        <taxon>Eukaryota</taxon>
        <taxon>Fungi</taxon>
        <taxon>Dikarya</taxon>
        <taxon>Ascomycota</taxon>
        <taxon>Pezizomycotina</taxon>
        <taxon>Pezizomycetes</taxon>
        <taxon>Pezizales</taxon>
        <taxon>Ascobolaceae</taxon>
        <taxon>Ascobolus</taxon>
    </lineage>
</organism>
<accession>A0A3N4IA74</accession>
<keyword evidence="4" id="KW-1185">Reference proteome</keyword>
<dbReference type="InterPro" id="IPR013087">
    <property type="entry name" value="Znf_C2H2_type"/>
</dbReference>
<evidence type="ECO:0000313" key="3">
    <source>
        <dbReference type="EMBL" id="RPA81578.1"/>
    </source>
</evidence>
<keyword evidence="1" id="KW-0479">Metal-binding</keyword>
<protein>
    <recommendedName>
        <fullName evidence="2">C2H2-type domain-containing protein</fullName>
    </recommendedName>
</protein>
<evidence type="ECO:0000259" key="2">
    <source>
        <dbReference type="PROSITE" id="PS50157"/>
    </source>
</evidence>
<dbReference type="EMBL" id="ML119678">
    <property type="protein sequence ID" value="RPA81578.1"/>
    <property type="molecule type" value="Genomic_DNA"/>
</dbReference>
<keyword evidence="1" id="KW-0863">Zinc-finger</keyword>
<name>A0A3N4IA74_ASCIM</name>
<proteinExistence type="predicted"/>
<feature type="domain" description="C2H2-type" evidence="2">
    <location>
        <begin position="19"/>
        <end position="46"/>
    </location>
</feature>
<evidence type="ECO:0000313" key="4">
    <source>
        <dbReference type="Proteomes" id="UP000275078"/>
    </source>
</evidence>
<evidence type="ECO:0000256" key="1">
    <source>
        <dbReference type="PROSITE-ProRule" id="PRU00042"/>
    </source>
</evidence>
<dbReference type="Proteomes" id="UP000275078">
    <property type="component" value="Unassembled WGS sequence"/>
</dbReference>
<reference evidence="3 4" key="1">
    <citation type="journal article" date="2018" name="Nat. Ecol. Evol.">
        <title>Pezizomycetes genomes reveal the molecular basis of ectomycorrhizal truffle lifestyle.</title>
        <authorList>
            <person name="Murat C."/>
            <person name="Payen T."/>
            <person name="Noel B."/>
            <person name="Kuo A."/>
            <person name="Morin E."/>
            <person name="Chen J."/>
            <person name="Kohler A."/>
            <person name="Krizsan K."/>
            <person name="Balestrini R."/>
            <person name="Da Silva C."/>
            <person name="Montanini B."/>
            <person name="Hainaut M."/>
            <person name="Levati E."/>
            <person name="Barry K.W."/>
            <person name="Belfiori B."/>
            <person name="Cichocki N."/>
            <person name="Clum A."/>
            <person name="Dockter R.B."/>
            <person name="Fauchery L."/>
            <person name="Guy J."/>
            <person name="Iotti M."/>
            <person name="Le Tacon F."/>
            <person name="Lindquist E.A."/>
            <person name="Lipzen A."/>
            <person name="Malagnac F."/>
            <person name="Mello A."/>
            <person name="Molinier V."/>
            <person name="Miyauchi S."/>
            <person name="Poulain J."/>
            <person name="Riccioni C."/>
            <person name="Rubini A."/>
            <person name="Sitrit Y."/>
            <person name="Splivallo R."/>
            <person name="Traeger S."/>
            <person name="Wang M."/>
            <person name="Zifcakova L."/>
            <person name="Wipf D."/>
            <person name="Zambonelli A."/>
            <person name="Paolocci F."/>
            <person name="Nowrousian M."/>
            <person name="Ottonello S."/>
            <person name="Baldrian P."/>
            <person name="Spatafora J.W."/>
            <person name="Henrissat B."/>
            <person name="Nagy L.G."/>
            <person name="Aury J.M."/>
            <person name="Wincker P."/>
            <person name="Grigoriev I.V."/>
            <person name="Bonfante P."/>
            <person name="Martin F.M."/>
        </authorList>
    </citation>
    <scope>NUCLEOTIDE SEQUENCE [LARGE SCALE GENOMIC DNA]</scope>
    <source>
        <strain evidence="3 4">RN42</strain>
    </source>
</reference>
<dbReference type="PROSITE" id="PS50157">
    <property type="entry name" value="ZINC_FINGER_C2H2_2"/>
    <property type="match status" value="1"/>
</dbReference>
<sequence length="388" mass="43554">MVAVPINPTCLSQLRKCENRCGYCFKLFRRKSELKRHLKAENGSGVACSLYTYHEKAELLRAAWRAQLEPKGKDSIDATQDEIVSAADARYDQLLARIQAALEVMYMNPDVFIRSPKDDPTQHLRRFHAGVMVQREMLGSSAPESEKNDPSKSFAIIPWPEFSRTAQIRYSRRRVKINQRFNFQGLAIPYPEVGLQMPELSAVSESPKLGRERTTTVNVGSEAMVMEAACNTHHRRKPGKSHHPFATLCVFGKYRFNVVVLTDPYSVTHPSRWSQHLPSTLLVSTCSTVSSPTSTSRIATDPLSVQRNGDPKCELASSNAMVSLGRPERSDTGPLKLMRPTPRAIISIELLSDPDCAHSGQKRSLELDDDSGCFIRKRARYLSTIPYC</sequence>
<keyword evidence="1" id="KW-0862">Zinc</keyword>
<dbReference type="AlphaFoldDB" id="A0A3N4IA74"/>